<dbReference type="InterPro" id="IPR000073">
    <property type="entry name" value="AB_hydrolase_1"/>
</dbReference>
<keyword evidence="3" id="KW-1185">Reference proteome</keyword>
<sequence>MIDNQIATSVGPLNVKIWPVEGDRAPVVLLHDSLGCVALWREFPAALAQACGRTVIAYDRVGFGASPKREGSLPLSFVEDEAVVIDSLMSALALPQVVLLGHSVGGGMAVAAAASLGQRCVAVITESAQAMVEAQTLAGIRDAQVAFEDATQRARLQKYHGEKADWVLHAWIDTWLSPAFAEWNLDAELERVTCPLLCLHGDNDEFGSMAHPARLERMSAGPAEVVMLERCGHVPHREQEQGVLEAVSAFLSALP</sequence>
<dbReference type="EMBL" id="AM286690">
    <property type="protein sequence ID" value="CAL16828.1"/>
    <property type="molecule type" value="Genomic_DNA"/>
</dbReference>
<dbReference type="Pfam" id="PF12697">
    <property type="entry name" value="Abhydrolase_6"/>
    <property type="match status" value="1"/>
</dbReference>
<organism evidence="2 3">
    <name type="scientific">Alcanivorax borkumensis (strain ATCC 700651 / DSM 11573 / NCIMB 13689 / SK2)</name>
    <dbReference type="NCBI Taxonomy" id="393595"/>
    <lineage>
        <taxon>Bacteria</taxon>
        <taxon>Pseudomonadati</taxon>
        <taxon>Pseudomonadota</taxon>
        <taxon>Gammaproteobacteria</taxon>
        <taxon>Oceanospirillales</taxon>
        <taxon>Alcanivoracaceae</taxon>
        <taxon>Alcanivorax</taxon>
    </lineage>
</organism>
<feature type="domain" description="AB hydrolase-1" evidence="1">
    <location>
        <begin position="27"/>
        <end position="245"/>
    </location>
</feature>
<evidence type="ECO:0000313" key="3">
    <source>
        <dbReference type="Proteomes" id="UP000008871"/>
    </source>
</evidence>
<dbReference type="Gene3D" id="3.40.50.1820">
    <property type="entry name" value="alpha/beta hydrolase"/>
    <property type="match status" value="1"/>
</dbReference>
<keyword evidence="2" id="KW-0378">Hydrolase</keyword>
<dbReference type="Proteomes" id="UP000008871">
    <property type="component" value="Chromosome"/>
</dbReference>
<dbReference type="ESTHER" id="alcbs-q0vps0">
    <property type="family name" value="6_AlphaBeta_hydrolase"/>
</dbReference>
<name>Q0VPS0_ALCBS</name>
<protein>
    <submittedName>
        <fullName evidence="2">Hydrolase, alpha/beta fold protein family, putative</fullName>
        <ecNumber evidence="2">3.-.-.-</ecNumber>
    </submittedName>
</protein>
<proteinExistence type="predicted"/>
<dbReference type="OrthoDB" id="9779853at2"/>
<dbReference type="PANTHER" id="PTHR43689:SF8">
    <property type="entry name" value="ALPHA_BETA-HYDROLASES SUPERFAMILY PROTEIN"/>
    <property type="match status" value="1"/>
</dbReference>
<evidence type="ECO:0000259" key="1">
    <source>
        <dbReference type="Pfam" id="PF12697"/>
    </source>
</evidence>
<dbReference type="InterPro" id="IPR029058">
    <property type="entry name" value="AB_hydrolase_fold"/>
</dbReference>
<dbReference type="HOGENOM" id="CLU_020336_26_0_6"/>
<dbReference type="EC" id="3.-.-.-" evidence="2"/>
<dbReference type="PRINTS" id="PR00111">
    <property type="entry name" value="ABHYDROLASE"/>
</dbReference>
<dbReference type="PANTHER" id="PTHR43689">
    <property type="entry name" value="HYDROLASE"/>
    <property type="match status" value="1"/>
</dbReference>
<dbReference type="RefSeq" id="WP_011588661.1">
    <property type="nucleotide sequence ID" value="NC_008260.1"/>
</dbReference>
<dbReference type="GO" id="GO:0016787">
    <property type="term" value="F:hydrolase activity"/>
    <property type="evidence" value="ECO:0007669"/>
    <property type="project" value="UniProtKB-KW"/>
</dbReference>
<dbReference type="SUPFAM" id="SSF53474">
    <property type="entry name" value="alpha/beta-Hydrolases"/>
    <property type="match status" value="1"/>
</dbReference>
<accession>Q0VPS0</accession>
<gene>
    <name evidence="2" type="ordered locus">ABO_1380</name>
</gene>
<dbReference type="KEGG" id="abo:ABO_1380"/>
<evidence type="ECO:0000313" key="2">
    <source>
        <dbReference type="EMBL" id="CAL16828.1"/>
    </source>
</evidence>
<dbReference type="AlphaFoldDB" id="Q0VPS0"/>
<reference evidence="2 3" key="1">
    <citation type="journal article" date="2006" name="Nat. Biotechnol.">
        <title>Genome sequence of the ubiquitous hydrocarbon-degrading marine bacterium Alcanivorax borkumensis.</title>
        <authorList>
            <person name="Schneiker S."/>
            <person name="Martins dos Santos V.A.P."/>
            <person name="Bartels D."/>
            <person name="Bekel T."/>
            <person name="Brecht M."/>
            <person name="Buhrmester J."/>
            <person name="Chernikova T.N."/>
            <person name="Denaro R."/>
            <person name="Ferrer M."/>
            <person name="Gertler C."/>
            <person name="Goesmann A."/>
            <person name="Golyshina O.V."/>
            <person name="Kaminski F."/>
            <person name="Khachane A.N."/>
            <person name="Lang S."/>
            <person name="Linke B."/>
            <person name="McHardy A.C."/>
            <person name="Meyer F."/>
            <person name="Nechitaylo T."/>
            <person name="Puehler A."/>
            <person name="Regenhardt D."/>
            <person name="Rupp O."/>
            <person name="Sabirova J.S."/>
            <person name="Selbitschka W."/>
            <person name="Yakimov M.M."/>
            <person name="Timmis K.N."/>
            <person name="Vorhoelter F.-J."/>
            <person name="Weidner S."/>
            <person name="Kaiser O."/>
            <person name="Golyshin P.N."/>
        </authorList>
    </citation>
    <scope>NUCLEOTIDE SEQUENCE [LARGE SCALE GENOMIC DNA]</scope>
    <source>
        <strain evidence="3">ATCC 700651 / DSM 11573 / NCIMB 13689 / SK2</strain>
    </source>
</reference>
<dbReference type="eggNOG" id="COG2267">
    <property type="taxonomic scope" value="Bacteria"/>
</dbReference>